<dbReference type="PROSITE" id="PS00012">
    <property type="entry name" value="PHOSPHOPANTETHEINE"/>
    <property type="match status" value="1"/>
</dbReference>
<reference evidence="6 7" key="1">
    <citation type="submission" date="2021-01" db="EMBL/GenBank/DDBJ databases">
        <title>WGS of actinomycetes isolated from Thailand.</title>
        <authorList>
            <person name="Thawai C."/>
        </authorList>
    </citation>
    <scope>NUCLEOTIDE SEQUENCE [LARGE SCALE GENOMIC DNA]</scope>
    <source>
        <strain evidence="6 7">CA1R205</strain>
    </source>
</reference>
<dbReference type="RefSeq" id="WP_201883506.1">
    <property type="nucleotide sequence ID" value="NZ_JAERRF010000173.1"/>
</dbReference>
<feature type="domain" description="Carrier" evidence="5">
    <location>
        <begin position="29"/>
        <end position="104"/>
    </location>
</feature>
<dbReference type="EMBL" id="JAERRF010000173">
    <property type="protein sequence ID" value="MBL1102941.1"/>
    <property type="molecule type" value="Genomic_DNA"/>
</dbReference>
<feature type="non-terminal residue" evidence="6">
    <location>
        <position position="1"/>
    </location>
</feature>
<evidence type="ECO:0000256" key="3">
    <source>
        <dbReference type="ARBA" id="ARBA00022553"/>
    </source>
</evidence>
<organism evidence="6 7">
    <name type="scientific">Streptomyces coffeae</name>
    <dbReference type="NCBI Taxonomy" id="621382"/>
    <lineage>
        <taxon>Bacteria</taxon>
        <taxon>Bacillati</taxon>
        <taxon>Actinomycetota</taxon>
        <taxon>Actinomycetes</taxon>
        <taxon>Kitasatosporales</taxon>
        <taxon>Streptomycetaceae</taxon>
        <taxon>Streptomyces</taxon>
    </lineage>
</organism>
<keyword evidence="3" id="KW-0597">Phosphoprotein</keyword>
<dbReference type="InterPro" id="IPR001242">
    <property type="entry name" value="Condensation_dom"/>
</dbReference>
<evidence type="ECO:0000256" key="1">
    <source>
        <dbReference type="ARBA" id="ARBA00001957"/>
    </source>
</evidence>
<keyword evidence="7" id="KW-1185">Reference proteome</keyword>
<feature type="compositionally biased region" description="Basic and acidic residues" evidence="4">
    <location>
        <begin position="20"/>
        <end position="32"/>
    </location>
</feature>
<dbReference type="InterPro" id="IPR020806">
    <property type="entry name" value="PKS_PP-bd"/>
</dbReference>
<dbReference type="InterPro" id="IPR009081">
    <property type="entry name" value="PP-bd_ACP"/>
</dbReference>
<protein>
    <recommendedName>
        <fullName evidence="5">Carrier domain-containing protein</fullName>
    </recommendedName>
</protein>
<name>A0ABS1NT60_9ACTN</name>
<dbReference type="InterPro" id="IPR006162">
    <property type="entry name" value="Ppantetheine_attach_site"/>
</dbReference>
<comment type="cofactor">
    <cofactor evidence="1">
        <name>pantetheine 4'-phosphate</name>
        <dbReference type="ChEBI" id="CHEBI:47942"/>
    </cofactor>
</comment>
<accession>A0ABS1NT60</accession>
<evidence type="ECO:0000313" key="6">
    <source>
        <dbReference type="EMBL" id="MBL1102941.1"/>
    </source>
</evidence>
<evidence type="ECO:0000259" key="5">
    <source>
        <dbReference type="PROSITE" id="PS50075"/>
    </source>
</evidence>
<sequence>EALPLTPNGKLDRTALPAPEMERDAAGRGPRTPREELLCGLFAEVLGLERVGIDDSFFDLGGHSLLATRLVSRVRTALGVELPLRSLFETPTVAGLVGAHGTGEPARPAVVARPRPDRVPLSFAQRRLWFVNRLQGSSALYNMPVALRLSGAVDQQALRAALTDLVQRHESLRTVFPEVAGEAHQQVIGTPVVPLPVTEVTDEHTLAPLLREEVAK</sequence>
<dbReference type="Proteomes" id="UP000634229">
    <property type="component" value="Unassembled WGS sequence"/>
</dbReference>
<dbReference type="Gene3D" id="1.10.1200.10">
    <property type="entry name" value="ACP-like"/>
    <property type="match status" value="1"/>
</dbReference>
<dbReference type="InterPro" id="IPR036736">
    <property type="entry name" value="ACP-like_sf"/>
</dbReference>
<feature type="region of interest" description="Disordered" evidence="4">
    <location>
        <begin position="1"/>
        <end position="32"/>
    </location>
</feature>
<dbReference type="PANTHER" id="PTHR45527:SF1">
    <property type="entry name" value="FATTY ACID SYNTHASE"/>
    <property type="match status" value="1"/>
</dbReference>
<dbReference type="Gene3D" id="3.30.559.10">
    <property type="entry name" value="Chloramphenicol acetyltransferase-like domain"/>
    <property type="match status" value="1"/>
</dbReference>
<feature type="non-terminal residue" evidence="6">
    <location>
        <position position="216"/>
    </location>
</feature>
<dbReference type="Pfam" id="PF00550">
    <property type="entry name" value="PP-binding"/>
    <property type="match status" value="1"/>
</dbReference>
<dbReference type="SUPFAM" id="SSF47336">
    <property type="entry name" value="ACP-like"/>
    <property type="match status" value="1"/>
</dbReference>
<gene>
    <name evidence="6" type="ORF">JK363_41540</name>
</gene>
<keyword evidence="2" id="KW-0596">Phosphopantetheine</keyword>
<dbReference type="Pfam" id="PF00668">
    <property type="entry name" value="Condensation"/>
    <property type="match status" value="1"/>
</dbReference>
<evidence type="ECO:0000256" key="4">
    <source>
        <dbReference type="SAM" id="MobiDB-lite"/>
    </source>
</evidence>
<dbReference type="SUPFAM" id="SSF52777">
    <property type="entry name" value="CoA-dependent acyltransferases"/>
    <property type="match status" value="1"/>
</dbReference>
<dbReference type="PANTHER" id="PTHR45527">
    <property type="entry name" value="NONRIBOSOMAL PEPTIDE SYNTHETASE"/>
    <property type="match status" value="1"/>
</dbReference>
<evidence type="ECO:0000313" key="7">
    <source>
        <dbReference type="Proteomes" id="UP000634229"/>
    </source>
</evidence>
<dbReference type="SMART" id="SM00823">
    <property type="entry name" value="PKS_PP"/>
    <property type="match status" value="1"/>
</dbReference>
<evidence type="ECO:0000256" key="2">
    <source>
        <dbReference type="ARBA" id="ARBA00022450"/>
    </source>
</evidence>
<dbReference type="InterPro" id="IPR023213">
    <property type="entry name" value="CAT-like_dom_sf"/>
</dbReference>
<proteinExistence type="predicted"/>
<comment type="caution">
    <text evidence="6">The sequence shown here is derived from an EMBL/GenBank/DDBJ whole genome shotgun (WGS) entry which is preliminary data.</text>
</comment>
<dbReference type="PROSITE" id="PS50075">
    <property type="entry name" value="CARRIER"/>
    <property type="match status" value="1"/>
</dbReference>